<organism evidence="1 2">
    <name type="scientific">Bacillus weihaiensis</name>
    <dbReference type="NCBI Taxonomy" id="1547283"/>
    <lineage>
        <taxon>Bacteria</taxon>
        <taxon>Bacillati</taxon>
        <taxon>Bacillota</taxon>
        <taxon>Bacilli</taxon>
        <taxon>Bacillales</taxon>
        <taxon>Bacillaceae</taxon>
        <taxon>Bacillus</taxon>
    </lineage>
</organism>
<reference evidence="1 2" key="1">
    <citation type="journal article" date="2016" name="Sci. Rep.">
        <title>Complete genome sequence and transcriptomic analysis of a novel marine strain Bacillus weihaiensis reveals the mechanism of brown algae degradation.</title>
        <authorList>
            <person name="Zhu Y."/>
            <person name="Chen P."/>
            <person name="Bao Y."/>
            <person name="Men Y."/>
            <person name="Zeng Y."/>
            <person name="Yang J."/>
            <person name="Sun J."/>
            <person name="Sun Y."/>
        </authorList>
    </citation>
    <scope>NUCLEOTIDE SEQUENCE [LARGE SCALE GENOMIC DNA]</scope>
    <source>
        <strain evidence="1 2">Alg07</strain>
    </source>
</reference>
<keyword evidence="2" id="KW-1185">Reference proteome</keyword>
<name>A0A1L3MQP1_9BACI</name>
<gene>
    <name evidence="1" type="ORF">A9C19_07860</name>
</gene>
<dbReference type="AlphaFoldDB" id="A0A1L3MQP1"/>
<dbReference type="STRING" id="1547283.A9C19_07860"/>
<dbReference type="KEGG" id="bwh:A9C19_07860"/>
<proteinExistence type="predicted"/>
<evidence type="ECO:0000313" key="2">
    <source>
        <dbReference type="Proteomes" id="UP000181936"/>
    </source>
</evidence>
<dbReference type="EMBL" id="CP016020">
    <property type="protein sequence ID" value="APH04668.1"/>
    <property type="molecule type" value="Genomic_DNA"/>
</dbReference>
<evidence type="ECO:0000313" key="1">
    <source>
        <dbReference type="EMBL" id="APH04668.1"/>
    </source>
</evidence>
<accession>A0A1L3MQP1</accession>
<dbReference type="Proteomes" id="UP000181936">
    <property type="component" value="Chromosome"/>
</dbReference>
<protein>
    <submittedName>
        <fullName evidence="1">Uncharacterized protein</fullName>
    </submittedName>
</protein>
<sequence length="73" mass="8703">MVEFIDILLHGEDSRPLNKYKVCATCIHFEAKRQGREMVYYCSRLNYATKPTYSFNCWNPKDHVIKLMEKRGD</sequence>